<feature type="domain" description="Dof-type" evidence="11">
    <location>
        <begin position="80"/>
        <end position="134"/>
    </location>
</feature>
<protein>
    <recommendedName>
        <fullName evidence="9">Dof zinc finger protein</fullName>
    </recommendedName>
</protein>
<reference evidence="14" key="1">
    <citation type="journal article" date="2017" name="Plant J.">
        <title>The pomegranate (Punica granatum L.) genome and the genomics of punicalagin biosynthesis.</title>
        <authorList>
            <person name="Qin G."/>
            <person name="Xu C."/>
            <person name="Ming R."/>
            <person name="Tang H."/>
            <person name="Guyot R."/>
            <person name="Kramer E.M."/>
            <person name="Hu Y."/>
            <person name="Yi X."/>
            <person name="Qi Y."/>
            <person name="Xu X."/>
            <person name="Gao Z."/>
            <person name="Pan H."/>
            <person name="Jian J."/>
            <person name="Tian Y."/>
            <person name="Yue Z."/>
            <person name="Xu Y."/>
        </authorList>
    </citation>
    <scope>NUCLEOTIDE SEQUENCE [LARGE SCALE GENOMIC DNA]</scope>
    <source>
        <strain evidence="14">cv. Dabenzi</strain>
    </source>
</reference>
<dbReference type="PROSITE" id="PS50884">
    <property type="entry name" value="ZF_DOF_2"/>
    <property type="match status" value="1"/>
</dbReference>
<evidence type="ECO:0000256" key="7">
    <source>
        <dbReference type="ARBA" id="ARBA00023242"/>
    </source>
</evidence>
<keyword evidence="2 8" id="KW-0863">Zinc-finger</keyword>
<evidence type="ECO:0000256" key="8">
    <source>
        <dbReference type="PROSITE-ProRule" id="PRU00071"/>
    </source>
</evidence>
<reference evidence="13 15" key="3">
    <citation type="submission" date="2017-11" db="EMBL/GenBank/DDBJ databases">
        <title>De-novo sequencing of pomegranate (Punica granatum L.) genome.</title>
        <authorList>
            <person name="Akparov Z."/>
            <person name="Amiraslanov A."/>
            <person name="Hajiyeva S."/>
            <person name="Abbasov M."/>
            <person name="Kaur K."/>
            <person name="Hamwieh A."/>
            <person name="Solovyev V."/>
            <person name="Salamov A."/>
            <person name="Braich B."/>
            <person name="Kosarev P."/>
            <person name="Mahmoud A."/>
            <person name="Hajiyev E."/>
            <person name="Babayeva S."/>
            <person name="Izzatullayeva V."/>
            <person name="Mammadov A."/>
            <person name="Mammadov A."/>
            <person name="Sharifova S."/>
            <person name="Ojaghi J."/>
            <person name="Eynullazada K."/>
            <person name="Bayramov B."/>
            <person name="Abdulazimova A."/>
            <person name="Shahmuradov I."/>
        </authorList>
    </citation>
    <scope>NUCLEOTIDE SEQUENCE [LARGE SCALE GENOMIC DNA]</scope>
    <source>
        <strain evidence="13">AG2017</strain>
        <strain evidence="15">cv. AG2017</strain>
        <tissue evidence="13">Leaf</tissue>
    </source>
</reference>
<dbReference type="GO" id="GO:0003700">
    <property type="term" value="F:DNA-binding transcription factor activity"/>
    <property type="evidence" value="ECO:0007669"/>
    <property type="project" value="UniProtKB-UniRule"/>
</dbReference>
<evidence type="ECO:0000313" key="14">
    <source>
        <dbReference type="Proteomes" id="UP000197138"/>
    </source>
</evidence>
<organism evidence="12 14">
    <name type="scientific">Punica granatum</name>
    <name type="common">Pomegranate</name>
    <dbReference type="NCBI Taxonomy" id="22663"/>
    <lineage>
        <taxon>Eukaryota</taxon>
        <taxon>Viridiplantae</taxon>
        <taxon>Streptophyta</taxon>
        <taxon>Embryophyta</taxon>
        <taxon>Tracheophyta</taxon>
        <taxon>Spermatophyta</taxon>
        <taxon>Magnoliopsida</taxon>
        <taxon>eudicotyledons</taxon>
        <taxon>Gunneridae</taxon>
        <taxon>Pentapetalae</taxon>
        <taxon>rosids</taxon>
        <taxon>malvids</taxon>
        <taxon>Myrtales</taxon>
        <taxon>Lythraceae</taxon>
        <taxon>Punica</taxon>
    </lineage>
</organism>
<evidence type="ECO:0000313" key="15">
    <source>
        <dbReference type="Proteomes" id="UP000233551"/>
    </source>
</evidence>
<feature type="compositionally biased region" description="Basic residues" evidence="10">
    <location>
        <begin position="130"/>
        <end position="139"/>
    </location>
</feature>
<evidence type="ECO:0000256" key="2">
    <source>
        <dbReference type="ARBA" id="ARBA00022771"/>
    </source>
</evidence>
<keyword evidence="1 9" id="KW-0479">Metal-binding</keyword>
<feature type="region of interest" description="Disordered" evidence="10">
    <location>
        <begin position="1"/>
        <end position="63"/>
    </location>
</feature>
<proteinExistence type="predicted"/>
<dbReference type="AlphaFoldDB" id="A0A218XRR4"/>
<evidence type="ECO:0000256" key="6">
    <source>
        <dbReference type="ARBA" id="ARBA00023163"/>
    </source>
</evidence>
<dbReference type="OrthoDB" id="1927254at2759"/>
<dbReference type="InterPro" id="IPR045174">
    <property type="entry name" value="Dof"/>
</dbReference>
<evidence type="ECO:0000256" key="4">
    <source>
        <dbReference type="ARBA" id="ARBA00023015"/>
    </source>
</evidence>
<comment type="subcellular location">
    <subcellularLocation>
        <location evidence="8 9">Nucleus</location>
    </subcellularLocation>
</comment>
<gene>
    <name evidence="12" type="ORF">CDL15_Pgr022621</name>
    <name evidence="13" type="ORF">CRG98_005037</name>
</gene>
<reference evidence="12" key="2">
    <citation type="submission" date="2017-06" db="EMBL/GenBank/DDBJ databases">
        <title>The pomegranate genome and the genomics of punicalagin biosynthesis.</title>
        <authorList>
            <person name="Xu C."/>
        </authorList>
    </citation>
    <scope>NUCLEOTIDE SEQUENCE [LARGE SCALE GENOMIC DNA]</scope>
    <source>
        <tissue evidence="12">Fresh leaf</tissue>
    </source>
</reference>
<dbReference type="GO" id="GO:0005634">
    <property type="term" value="C:nucleus"/>
    <property type="evidence" value="ECO:0007669"/>
    <property type="project" value="UniProtKB-SubCell"/>
</dbReference>
<evidence type="ECO:0000259" key="11">
    <source>
        <dbReference type="PROSITE" id="PS50884"/>
    </source>
</evidence>
<dbReference type="GO" id="GO:0003677">
    <property type="term" value="F:DNA binding"/>
    <property type="evidence" value="ECO:0007669"/>
    <property type="project" value="UniProtKB-UniRule"/>
</dbReference>
<evidence type="ECO:0000256" key="10">
    <source>
        <dbReference type="SAM" id="MobiDB-lite"/>
    </source>
</evidence>
<dbReference type="GO" id="GO:0008270">
    <property type="term" value="F:zinc ion binding"/>
    <property type="evidence" value="ECO:0007669"/>
    <property type="project" value="UniProtKB-KW"/>
</dbReference>
<keyword evidence="5 8" id="KW-0238">DNA-binding</keyword>
<keyword evidence="6 9" id="KW-0804">Transcription</keyword>
<dbReference type="EMBL" id="MTKT01000813">
    <property type="protein sequence ID" value="OWM87510.1"/>
    <property type="molecule type" value="Genomic_DNA"/>
</dbReference>
<dbReference type="EMBL" id="PGOL01000196">
    <property type="protein sequence ID" value="PKI74710.1"/>
    <property type="molecule type" value="Genomic_DNA"/>
</dbReference>
<keyword evidence="3 9" id="KW-0862">Zinc</keyword>
<evidence type="ECO:0000256" key="1">
    <source>
        <dbReference type="ARBA" id="ARBA00022723"/>
    </source>
</evidence>
<feature type="compositionally biased region" description="Pro residues" evidence="10">
    <location>
        <begin position="44"/>
        <end position="55"/>
    </location>
</feature>
<comment type="function">
    <text evidence="9">Transcription factor that binds specifically to a 5'-AA[AG]G-3' consensus core sequence.</text>
</comment>
<name>A0A218XRR4_PUNGR</name>
<dbReference type="STRING" id="22663.A0A218XRR4"/>
<dbReference type="Pfam" id="PF02701">
    <property type="entry name" value="Zn_ribbon_Dof"/>
    <property type="match status" value="1"/>
</dbReference>
<dbReference type="Proteomes" id="UP000197138">
    <property type="component" value="Unassembled WGS sequence"/>
</dbReference>
<sequence>MVFSSIPVYLDPPNWSHQQQQPNQEPGGGGGVGGLLTSNEAPQLPQPPPPAPPGGPGSVRPGSMADRARMAKIPMPEPGLKCPRCESTNTKFCYFNNYSLSQPRHFCKTCRRYWTRGGALRSVPVGGGCRRNKRSKGNNRSKSPAVTAAASSSTTSGGCGGISSTSTGATASADVIIGHSLPTSGPSQLFPFLPPLHNLNDYVPNNIGLNFETSRKIGGHDMEFPICNTTAGNGMILPNGIADQQWRLQQFSFFGNNNLQASAQVGFYPIQGDLQGASSEHPILSKPPDSDQITGVKMEEISQGLNLSRNFSDLSGTGQYWQGNGTGTGNAAWGSDLSHGF</sequence>
<feature type="region of interest" description="Disordered" evidence="10">
    <location>
        <begin position="124"/>
        <end position="162"/>
    </location>
</feature>
<evidence type="ECO:0000256" key="5">
    <source>
        <dbReference type="ARBA" id="ARBA00023125"/>
    </source>
</evidence>
<evidence type="ECO:0000313" key="13">
    <source>
        <dbReference type="EMBL" id="PKI74710.1"/>
    </source>
</evidence>
<comment type="caution">
    <text evidence="12">The sequence shown here is derived from an EMBL/GenBank/DDBJ whole genome shotgun (WGS) entry which is preliminary data.</text>
</comment>
<dbReference type="Proteomes" id="UP000233551">
    <property type="component" value="Unassembled WGS sequence"/>
</dbReference>
<evidence type="ECO:0000313" key="12">
    <source>
        <dbReference type="EMBL" id="OWM87510.1"/>
    </source>
</evidence>
<dbReference type="PANTHER" id="PTHR31992:SF351">
    <property type="entry name" value="DOF ZINC FINGER PROTEIN"/>
    <property type="match status" value="1"/>
</dbReference>
<dbReference type="InterPro" id="IPR003851">
    <property type="entry name" value="Znf_Dof"/>
</dbReference>
<accession>A0A218XRR4</accession>
<dbReference type="GeneID" id="116216056"/>
<keyword evidence="15" id="KW-1185">Reference proteome</keyword>
<keyword evidence="7 8" id="KW-0539">Nucleus</keyword>
<dbReference type="PROSITE" id="PS01361">
    <property type="entry name" value="ZF_DOF_1"/>
    <property type="match status" value="1"/>
</dbReference>
<evidence type="ECO:0000256" key="3">
    <source>
        <dbReference type="ARBA" id="ARBA00022833"/>
    </source>
</evidence>
<keyword evidence="4 9" id="KW-0805">Transcription regulation</keyword>
<dbReference type="PANTHER" id="PTHR31992">
    <property type="entry name" value="DOF ZINC FINGER PROTEIN DOF1.4-RELATED"/>
    <property type="match status" value="1"/>
</dbReference>
<evidence type="ECO:0000256" key="9">
    <source>
        <dbReference type="RuleBase" id="RU369094"/>
    </source>
</evidence>
<feature type="compositionally biased region" description="Low complexity" evidence="10">
    <location>
        <begin position="140"/>
        <end position="162"/>
    </location>
</feature>